<keyword evidence="1" id="KW-0812">Transmembrane</keyword>
<dbReference type="EMBL" id="CP133647">
    <property type="protein sequence ID" value="WNH03180.1"/>
    <property type="molecule type" value="Genomic_DNA"/>
</dbReference>
<feature type="transmembrane region" description="Helical" evidence="1">
    <location>
        <begin position="39"/>
        <end position="60"/>
    </location>
</feature>
<dbReference type="RefSeq" id="WP_189761074.1">
    <property type="nucleotide sequence ID" value="NZ_CAWPOC010000049.1"/>
</dbReference>
<dbReference type="Proteomes" id="UP001300348">
    <property type="component" value="Chromosome"/>
</dbReference>
<organism evidence="2 3">
    <name type="scientific">Xenorhabdus griffiniae</name>
    <dbReference type="NCBI Taxonomy" id="351672"/>
    <lineage>
        <taxon>Bacteria</taxon>
        <taxon>Pseudomonadati</taxon>
        <taxon>Pseudomonadota</taxon>
        <taxon>Gammaproteobacteria</taxon>
        <taxon>Enterobacterales</taxon>
        <taxon>Morganellaceae</taxon>
        <taxon>Xenorhabdus</taxon>
    </lineage>
</organism>
<keyword evidence="3" id="KW-1185">Reference proteome</keyword>
<dbReference type="GeneID" id="88855015"/>
<reference evidence="2 3" key="1">
    <citation type="journal article" date="2023" name="Access Microbiol">
        <title>The genome of a steinernematid-associated Pseudomonas piscis bacterium encodes the biosynthesis of insect toxins.</title>
        <authorList>
            <person name="Awori R.M."/>
            <person name="Hendre P."/>
            <person name="Amugune N.O."/>
        </authorList>
    </citation>
    <scope>NUCLEOTIDE SEQUENCE [LARGE SCALE GENOMIC DNA]</scope>
    <source>
        <strain evidence="2 3">97</strain>
    </source>
</reference>
<gene>
    <name evidence="2" type="ORF">QL112_005620</name>
</gene>
<accession>A0ABY9XKW5</accession>
<evidence type="ECO:0000256" key="1">
    <source>
        <dbReference type="SAM" id="Phobius"/>
    </source>
</evidence>
<protein>
    <recommendedName>
        <fullName evidence="4">Hemolysin XhlA</fullName>
    </recommendedName>
</protein>
<proteinExistence type="predicted"/>
<keyword evidence="1" id="KW-1133">Transmembrane helix</keyword>
<name>A0ABY9XKW5_9GAMM</name>
<evidence type="ECO:0000313" key="3">
    <source>
        <dbReference type="Proteomes" id="UP001300348"/>
    </source>
</evidence>
<evidence type="ECO:0008006" key="4">
    <source>
        <dbReference type="Google" id="ProtNLM"/>
    </source>
</evidence>
<evidence type="ECO:0000313" key="2">
    <source>
        <dbReference type="EMBL" id="WNH03180.1"/>
    </source>
</evidence>
<sequence>MQTDLKQLKEDINSIKTSLAVIKSNYATKSDVTGSANKIILWIVGAIVFSQLLPAIPKIIETFIK</sequence>
<keyword evidence="1" id="KW-0472">Membrane</keyword>